<comment type="subcellular location">
    <subcellularLocation>
        <location evidence="1">Golgi apparatus</location>
    </subcellularLocation>
</comment>
<keyword evidence="6" id="KW-0931">ER-Golgi transport</keyword>
<dbReference type="PANTHER" id="PTHR11711">
    <property type="entry name" value="ADP RIBOSYLATION FACTOR-RELATED"/>
    <property type="match status" value="1"/>
</dbReference>
<keyword evidence="10" id="KW-0449">Lipoprotein</keyword>
<evidence type="ECO:0000313" key="17">
    <source>
        <dbReference type="Proteomes" id="UP001215598"/>
    </source>
</evidence>
<keyword evidence="9 13" id="KW-0342">GTP-binding</keyword>
<keyword evidence="8" id="KW-0333">Golgi apparatus</keyword>
<feature type="binding site" evidence="13">
    <location>
        <begin position="31"/>
        <end position="38"/>
    </location>
    <ligand>
        <name>GTP</name>
        <dbReference type="ChEBI" id="CHEBI:37565"/>
    </ligand>
</feature>
<keyword evidence="4" id="KW-0519">Myristate</keyword>
<evidence type="ECO:0000256" key="4">
    <source>
        <dbReference type="ARBA" id="ARBA00022707"/>
    </source>
</evidence>
<dbReference type="Gene3D" id="3.40.50.300">
    <property type="entry name" value="P-loop containing nucleotide triphosphate hydrolases"/>
    <property type="match status" value="1"/>
</dbReference>
<dbReference type="GO" id="GO:0016192">
    <property type="term" value="P:vesicle-mediated transport"/>
    <property type="evidence" value="ECO:0007669"/>
    <property type="project" value="UniProtKB-KW"/>
</dbReference>
<dbReference type="InterPro" id="IPR006689">
    <property type="entry name" value="Small_GTPase_ARF/SAR"/>
</dbReference>
<dbReference type="FunFam" id="3.40.50.300:FF:003500">
    <property type="entry name" value="ADP-ribosylation factor 1"/>
    <property type="match status" value="1"/>
</dbReference>
<evidence type="ECO:0000256" key="11">
    <source>
        <dbReference type="ARBA" id="ARBA00053326"/>
    </source>
</evidence>
<dbReference type="Proteomes" id="UP001215598">
    <property type="component" value="Unassembled WGS sequence"/>
</dbReference>
<feature type="binding site" evidence="14">
    <location>
        <position position="60"/>
    </location>
    <ligand>
        <name>Mg(2+)</name>
        <dbReference type="ChEBI" id="CHEBI:18420"/>
    </ligand>
</feature>
<dbReference type="InterPro" id="IPR005225">
    <property type="entry name" value="Small_GTP-bd"/>
</dbReference>
<organism evidence="16 17">
    <name type="scientific">Mycena metata</name>
    <dbReference type="NCBI Taxonomy" id="1033252"/>
    <lineage>
        <taxon>Eukaryota</taxon>
        <taxon>Fungi</taxon>
        <taxon>Dikarya</taxon>
        <taxon>Basidiomycota</taxon>
        <taxon>Agaricomycotina</taxon>
        <taxon>Agaricomycetes</taxon>
        <taxon>Agaricomycetidae</taxon>
        <taxon>Agaricales</taxon>
        <taxon>Marasmiineae</taxon>
        <taxon>Mycenaceae</taxon>
        <taxon>Mycena</taxon>
    </lineage>
</organism>
<evidence type="ECO:0000256" key="14">
    <source>
        <dbReference type="PIRSR" id="PIRSR606689-2"/>
    </source>
</evidence>
<keyword evidence="3" id="KW-0813">Transport</keyword>
<evidence type="ECO:0000313" key="16">
    <source>
        <dbReference type="EMBL" id="KAJ7722970.1"/>
    </source>
</evidence>
<dbReference type="GO" id="GO:0005525">
    <property type="term" value="F:GTP binding"/>
    <property type="evidence" value="ECO:0007669"/>
    <property type="project" value="UniProtKB-KW"/>
</dbReference>
<evidence type="ECO:0000256" key="5">
    <source>
        <dbReference type="ARBA" id="ARBA00022741"/>
    </source>
</evidence>
<keyword evidence="17" id="KW-1185">Reference proteome</keyword>
<keyword evidence="14" id="KW-0479">Metal-binding</keyword>
<dbReference type="SMART" id="SM00177">
    <property type="entry name" value="ARF"/>
    <property type="match status" value="1"/>
</dbReference>
<dbReference type="Pfam" id="PF00025">
    <property type="entry name" value="Arf"/>
    <property type="match status" value="1"/>
</dbReference>
<comment type="caution">
    <text evidence="16">The sequence shown here is derived from an EMBL/GenBank/DDBJ whole genome shotgun (WGS) entry which is preliminary data.</text>
</comment>
<dbReference type="InterPro" id="IPR024156">
    <property type="entry name" value="Small_GTPase_ARF"/>
</dbReference>
<dbReference type="GO" id="GO:0015031">
    <property type="term" value="P:protein transport"/>
    <property type="evidence" value="ECO:0007669"/>
    <property type="project" value="UniProtKB-KW"/>
</dbReference>
<dbReference type="GO" id="GO:0046872">
    <property type="term" value="F:metal ion binding"/>
    <property type="evidence" value="ECO:0007669"/>
    <property type="project" value="UniProtKB-KW"/>
</dbReference>
<evidence type="ECO:0000256" key="8">
    <source>
        <dbReference type="ARBA" id="ARBA00023034"/>
    </source>
</evidence>
<evidence type="ECO:0000256" key="10">
    <source>
        <dbReference type="ARBA" id="ARBA00023288"/>
    </source>
</evidence>
<evidence type="ECO:0000256" key="12">
    <source>
        <dbReference type="ARBA" id="ARBA00070396"/>
    </source>
</evidence>
<dbReference type="AlphaFoldDB" id="A0AAD7HL54"/>
<evidence type="ECO:0000256" key="3">
    <source>
        <dbReference type="ARBA" id="ARBA00022448"/>
    </source>
</evidence>
<proteinExistence type="inferred from homology"/>
<dbReference type="NCBIfam" id="TIGR00231">
    <property type="entry name" value="small_GTP"/>
    <property type="match status" value="1"/>
</dbReference>
<comment type="function">
    <text evidence="11">GTP-binding protein involved in protein trafficking; may modulate vesicle budding and uncoating within the Golgi apparatus.</text>
</comment>
<evidence type="ECO:0000256" key="7">
    <source>
        <dbReference type="ARBA" id="ARBA00022927"/>
    </source>
</evidence>
<evidence type="ECO:0000256" key="2">
    <source>
        <dbReference type="ARBA" id="ARBA00010290"/>
    </source>
</evidence>
<dbReference type="EMBL" id="JARKIB010000215">
    <property type="protein sequence ID" value="KAJ7722970.1"/>
    <property type="molecule type" value="Genomic_DNA"/>
</dbReference>
<gene>
    <name evidence="16" type="ORF">B0H16DRAFT_345363</name>
</gene>
<keyword evidence="5 13" id="KW-0547">Nucleotide-binding</keyword>
<keyword evidence="14" id="KW-0460">Magnesium</keyword>
<dbReference type="GO" id="GO:0003924">
    <property type="term" value="F:GTPase activity"/>
    <property type="evidence" value="ECO:0007669"/>
    <property type="project" value="InterPro"/>
</dbReference>
<dbReference type="PROSITE" id="PS51417">
    <property type="entry name" value="ARF"/>
    <property type="match status" value="1"/>
</dbReference>
<dbReference type="SMART" id="SM00175">
    <property type="entry name" value="RAB"/>
    <property type="match status" value="1"/>
</dbReference>
<reference evidence="16" key="1">
    <citation type="submission" date="2023-03" db="EMBL/GenBank/DDBJ databases">
        <title>Massive genome expansion in bonnet fungi (Mycena s.s.) driven by repeated elements and novel gene families across ecological guilds.</title>
        <authorList>
            <consortium name="Lawrence Berkeley National Laboratory"/>
            <person name="Harder C.B."/>
            <person name="Miyauchi S."/>
            <person name="Viragh M."/>
            <person name="Kuo A."/>
            <person name="Thoen E."/>
            <person name="Andreopoulos B."/>
            <person name="Lu D."/>
            <person name="Skrede I."/>
            <person name="Drula E."/>
            <person name="Henrissat B."/>
            <person name="Morin E."/>
            <person name="Kohler A."/>
            <person name="Barry K."/>
            <person name="LaButti K."/>
            <person name="Morin E."/>
            <person name="Salamov A."/>
            <person name="Lipzen A."/>
            <person name="Mereny Z."/>
            <person name="Hegedus B."/>
            <person name="Baldrian P."/>
            <person name="Stursova M."/>
            <person name="Weitz H."/>
            <person name="Taylor A."/>
            <person name="Grigoriev I.V."/>
            <person name="Nagy L.G."/>
            <person name="Martin F."/>
            <person name="Kauserud H."/>
        </authorList>
    </citation>
    <scope>NUCLEOTIDE SEQUENCE</scope>
    <source>
        <strain evidence="16">CBHHK182m</strain>
    </source>
</reference>
<name>A0AAD7HL54_9AGAR</name>
<dbReference type="InterPro" id="IPR027417">
    <property type="entry name" value="P-loop_NTPase"/>
</dbReference>
<keyword evidence="7" id="KW-0653">Protein transport</keyword>
<evidence type="ECO:0000256" key="9">
    <source>
        <dbReference type="ARBA" id="ARBA00023134"/>
    </source>
</evidence>
<evidence type="ECO:0000256" key="1">
    <source>
        <dbReference type="ARBA" id="ARBA00004555"/>
    </source>
</evidence>
<feature type="binding site" evidence="13">
    <location>
        <begin position="137"/>
        <end position="140"/>
    </location>
    <ligand>
        <name>GTP</name>
        <dbReference type="ChEBI" id="CHEBI:37565"/>
    </ligand>
</feature>
<evidence type="ECO:0000256" key="13">
    <source>
        <dbReference type="PIRSR" id="PIRSR606689-1"/>
    </source>
</evidence>
<dbReference type="GO" id="GO:0005794">
    <property type="term" value="C:Golgi apparatus"/>
    <property type="evidence" value="ECO:0007669"/>
    <property type="project" value="UniProtKB-SubCell"/>
</dbReference>
<feature type="binding site" evidence="13">
    <location>
        <position position="82"/>
    </location>
    <ligand>
        <name>GTP</name>
        <dbReference type="ChEBI" id="CHEBI:37565"/>
    </ligand>
</feature>
<comment type="similarity">
    <text evidence="2 15">Belongs to the small GTPase superfamily. Arf family.</text>
</comment>
<evidence type="ECO:0000256" key="6">
    <source>
        <dbReference type="ARBA" id="ARBA00022892"/>
    </source>
</evidence>
<accession>A0AAD7HL54</accession>
<evidence type="ECO:0000256" key="15">
    <source>
        <dbReference type="RuleBase" id="RU003925"/>
    </source>
</evidence>
<feature type="binding site" evidence="14">
    <location>
        <position position="38"/>
    </location>
    <ligand>
        <name>Mg(2+)</name>
        <dbReference type="ChEBI" id="CHEBI:18420"/>
    </ligand>
</feature>
<dbReference type="PRINTS" id="PR00328">
    <property type="entry name" value="SAR1GTPBP"/>
</dbReference>
<sequence>MGATISSVAASGADLVLSNTLPKTFEIVMIGLDDAGKTSLVNRFKRRESPKGVLPDTIPTIGMTIETILYERHTVAIWELGGADKMRPLWRSFFWNGHAFIFLVDASAPERFREAKEVLAWMWGKISKEHPILVLANKMDLKGAVGLEGIAEALGVRELARVRKVTVKGISAMTGEGTEEVLKWFVENLSHQLIAEHNEVKKHTGGCY</sequence>
<dbReference type="SMART" id="SM00178">
    <property type="entry name" value="SAR"/>
    <property type="match status" value="1"/>
</dbReference>
<protein>
    <recommendedName>
        <fullName evidence="12">ADP-ribosylation factor</fullName>
    </recommendedName>
</protein>
<dbReference type="SUPFAM" id="SSF52540">
    <property type="entry name" value="P-loop containing nucleoside triphosphate hydrolases"/>
    <property type="match status" value="1"/>
</dbReference>
<dbReference type="CDD" id="cd00878">
    <property type="entry name" value="Arf_Arl"/>
    <property type="match status" value="1"/>
</dbReference>